<reference evidence="1" key="1">
    <citation type="submission" date="2020-02" db="EMBL/GenBank/DDBJ databases">
        <authorList>
            <person name="Scholz U."/>
            <person name="Mascher M."/>
            <person name="Fiebig A."/>
        </authorList>
    </citation>
    <scope>NUCLEOTIDE SEQUENCE</scope>
</reference>
<dbReference type="Proteomes" id="UP000663760">
    <property type="component" value="Chromosome 1"/>
</dbReference>
<name>A0A7I8JX49_SPIIN</name>
<evidence type="ECO:0000313" key="2">
    <source>
        <dbReference type="Proteomes" id="UP000663760"/>
    </source>
</evidence>
<gene>
    <name evidence="1" type="ORF">SI8410_01000560</name>
</gene>
<dbReference type="AlphaFoldDB" id="A0A7I8JX49"/>
<protein>
    <submittedName>
        <fullName evidence="1">Uncharacterized protein</fullName>
    </submittedName>
</protein>
<organism evidence="1 2">
    <name type="scientific">Spirodela intermedia</name>
    <name type="common">Intermediate duckweed</name>
    <dbReference type="NCBI Taxonomy" id="51605"/>
    <lineage>
        <taxon>Eukaryota</taxon>
        <taxon>Viridiplantae</taxon>
        <taxon>Streptophyta</taxon>
        <taxon>Embryophyta</taxon>
        <taxon>Tracheophyta</taxon>
        <taxon>Spermatophyta</taxon>
        <taxon>Magnoliopsida</taxon>
        <taxon>Liliopsida</taxon>
        <taxon>Araceae</taxon>
        <taxon>Lemnoideae</taxon>
        <taxon>Spirodela</taxon>
    </lineage>
</organism>
<evidence type="ECO:0000313" key="1">
    <source>
        <dbReference type="EMBL" id="CAA7388292.1"/>
    </source>
</evidence>
<keyword evidence="2" id="KW-1185">Reference proteome</keyword>
<proteinExistence type="predicted"/>
<sequence>MPRKVAPSGGMFNLCISSKRRMAAPPPPFTARPWIMQFHEPTLFAGMAEKTSSAAAMAPHLAYIPTRLVPRVMFSSRPLTVRKPCTIFPRKSSPSLAHAQRMKTMVELQGWIPSFVISSKTLRASSRRPLSAYAMTRTPQEISLLLFISSNIFRAISGSPESP</sequence>
<accession>A0A7I8JX49</accession>
<dbReference type="EMBL" id="LR746264">
    <property type="protein sequence ID" value="CAA7388292.1"/>
    <property type="molecule type" value="Genomic_DNA"/>
</dbReference>